<dbReference type="AlphaFoldDB" id="A0A084SYZ6"/>
<evidence type="ECO:0000313" key="3">
    <source>
        <dbReference type="EMBL" id="KFA93681.1"/>
    </source>
</evidence>
<dbReference type="PROSITE" id="PS00018">
    <property type="entry name" value="EF_HAND_1"/>
    <property type="match status" value="1"/>
</dbReference>
<feature type="signal peptide" evidence="2">
    <location>
        <begin position="1"/>
        <end position="20"/>
    </location>
</feature>
<organism evidence="3 4">
    <name type="scientific">Archangium violaceum Cb vi76</name>
    <dbReference type="NCBI Taxonomy" id="1406225"/>
    <lineage>
        <taxon>Bacteria</taxon>
        <taxon>Pseudomonadati</taxon>
        <taxon>Myxococcota</taxon>
        <taxon>Myxococcia</taxon>
        <taxon>Myxococcales</taxon>
        <taxon>Cystobacterineae</taxon>
        <taxon>Archangiaceae</taxon>
        <taxon>Archangium</taxon>
    </lineage>
</organism>
<evidence type="ECO:0008006" key="5">
    <source>
        <dbReference type="Google" id="ProtNLM"/>
    </source>
</evidence>
<gene>
    <name evidence="3" type="ORF">Q664_07930</name>
</gene>
<comment type="caution">
    <text evidence="3">The sequence shown here is derived from an EMBL/GenBank/DDBJ whole genome shotgun (WGS) entry which is preliminary data.</text>
</comment>
<dbReference type="SUPFAM" id="SSF89550">
    <property type="entry name" value="PHP domain-like"/>
    <property type="match status" value="1"/>
</dbReference>
<dbReference type="NCBIfam" id="NF038032">
    <property type="entry name" value="CehA_McbA_metalo"/>
    <property type="match status" value="1"/>
</dbReference>
<evidence type="ECO:0000256" key="2">
    <source>
        <dbReference type="SAM" id="SignalP"/>
    </source>
</evidence>
<accession>A0A084SYZ6</accession>
<feature type="chain" id="PRO_5001781901" description="Polymerase/histidinol phosphatase N-terminal domain-containing protein" evidence="2">
    <location>
        <begin position="21"/>
        <end position="1011"/>
    </location>
</feature>
<sequence>MSSPLRLLAASLALLGLTLAGCKKESCLGNDENCRVVSPCEKLSYSCEAASGSMLEVRTLTPTDKRVGSHDPVPGPETVPGGLNALGARGDILLGNDRAVAVIAGLGNTNLLDPNGGSLLDLSARGKDNDGLNQVLQVVGILPGDAAHYTSMKIIDERPTRVAVQFNGTLDGKPEFPIHTIYEMRPCEPGIRVRTEVLNTAVDPQLWALADGFYWSGREALPFTPAEGSGYQHPSFSLLSIGNAFKKFPYLTAAMASDPASSYAHVACGEADLLEGFQSDQISSSGLARTVVQPRDYLVFERFLAVSERGDVAAAADLALEARQKLRGEEYVTLSGVVTRNGAPVSTSGREVSVLVSEGELTTTQANRVPWTQVTPDKEGRFQARVPAGRDYVVELHAFGRKVADRQLDNVNADTDLGTLAVSSHSRLTVNVVDWVSNAGLDAEVFLVPVDDTTLKGTEGSLHGRFGTCAPWLGPPPGPSPACNRFLVRNGTATVDVPAGRFYLYAFKGPFWTIDRKTVSFGIEPTTTVELALYKLALQPLNTVGADLHVHGAASFDSSIPEYDRVLSFSATDLDVIVSTDHDVIYDYAQTVRELGLQNKMSAVVGLETTGHILWMKRPGASVPLVVGHYNFWPLEYDPTKPRNGAPPDELVEPGELFDRVKESAPPALRDQLLVQLNHPWSDAEFGRDLGYPRALALDTTKNLPASDDGTSAGMYVRTPKGGFANNGQHAQEVMNGTQNDMLLPYRAFWFYTLNQGQFAAGTANSDSHSLTDNTVGVPRNIVYTSTRPGTSFNTAEFNKALKAGESFGTNGPVIEATVDTASGPRRFGFTPFAPAADAQLRLRVSAAPWVPVEEVRIVVNGNVVKTLSGTDLFHPEDPLDLLSVESKLMRYNGNLALSELLSGVSGDAWVVVEAGARLPLAADFGGPDGKPDGIPDTGDNNGDGKVDRADIAEGSSYGPLRTPAPPTSEASSQFHFSQVVTGGYPMSFTNPFLLDRNGNGRFDAPGVAAQ</sequence>
<evidence type="ECO:0000313" key="4">
    <source>
        <dbReference type="Proteomes" id="UP000028547"/>
    </source>
</evidence>
<dbReference type="EMBL" id="JPMI01000045">
    <property type="protein sequence ID" value="KFA93681.1"/>
    <property type="molecule type" value="Genomic_DNA"/>
</dbReference>
<dbReference type="RefSeq" id="WP_043391624.1">
    <property type="nucleotide sequence ID" value="NZ_JPMI01000045.1"/>
</dbReference>
<feature type="region of interest" description="Disordered" evidence="1">
    <location>
        <begin position="924"/>
        <end position="972"/>
    </location>
</feature>
<keyword evidence="2" id="KW-0732">Signal</keyword>
<dbReference type="Gene3D" id="3.20.20.140">
    <property type="entry name" value="Metal-dependent hydrolases"/>
    <property type="match status" value="1"/>
</dbReference>
<feature type="compositionally biased region" description="Basic and acidic residues" evidence="1">
    <location>
        <begin position="943"/>
        <end position="952"/>
    </location>
</feature>
<dbReference type="InterPro" id="IPR018247">
    <property type="entry name" value="EF_Hand_1_Ca_BS"/>
</dbReference>
<dbReference type="Proteomes" id="UP000028547">
    <property type="component" value="Unassembled WGS sequence"/>
</dbReference>
<dbReference type="PROSITE" id="PS51257">
    <property type="entry name" value="PROKAR_LIPOPROTEIN"/>
    <property type="match status" value="1"/>
</dbReference>
<protein>
    <recommendedName>
        <fullName evidence="5">Polymerase/histidinol phosphatase N-terminal domain-containing protein</fullName>
    </recommendedName>
</protein>
<reference evidence="3 4" key="1">
    <citation type="submission" date="2014-07" db="EMBL/GenBank/DDBJ databases">
        <title>Draft Genome Sequence of Gephyronic Acid Producer, Cystobacter violaceus Strain Cb vi76.</title>
        <authorList>
            <person name="Stevens D.C."/>
            <person name="Young J."/>
            <person name="Carmichael R."/>
            <person name="Tan J."/>
            <person name="Taylor R.E."/>
        </authorList>
    </citation>
    <scope>NUCLEOTIDE SEQUENCE [LARGE SCALE GENOMIC DNA]</scope>
    <source>
        <strain evidence="3 4">Cb vi76</strain>
    </source>
</reference>
<proteinExistence type="predicted"/>
<evidence type="ECO:0000256" key="1">
    <source>
        <dbReference type="SAM" id="MobiDB-lite"/>
    </source>
</evidence>
<dbReference type="InterPro" id="IPR016195">
    <property type="entry name" value="Pol/histidinol_Pase-like"/>
</dbReference>
<name>A0A084SYZ6_9BACT</name>